<evidence type="ECO:0000256" key="3">
    <source>
        <dbReference type="SAM" id="Coils"/>
    </source>
</evidence>
<comment type="subcellular location">
    <subcellularLocation>
        <location evidence="1">Cytoplasm</location>
    </subcellularLocation>
</comment>
<dbReference type="Pfam" id="PF01608">
    <property type="entry name" value="I_LWEQ"/>
    <property type="match status" value="1"/>
</dbReference>
<dbReference type="EMBL" id="JARBDR010000400">
    <property type="protein sequence ID" value="KAJ8313220.1"/>
    <property type="molecule type" value="Genomic_DNA"/>
</dbReference>
<evidence type="ECO:0000256" key="2">
    <source>
        <dbReference type="ARBA" id="ARBA00022490"/>
    </source>
</evidence>
<organism evidence="5 6">
    <name type="scientific">Tegillarca granosa</name>
    <name type="common">Malaysian cockle</name>
    <name type="synonym">Anadara granosa</name>
    <dbReference type="NCBI Taxonomy" id="220873"/>
    <lineage>
        <taxon>Eukaryota</taxon>
        <taxon>Metazoa</taxon>
        <taxon>Spiralia</taxon>
        <taxon>Lophotrochozoa</taxon>
        <taxon>Mollusca</taxon>
        <taxon>Bivalvia</taxon>
        <taxon>Autobranchia</taxon>
        <taxon>Pteriomorphia</taxon>
        <taxon>Arcoida</taxon>
        <taxon>Arcoidea</taxon>
        <taxon>Arcidae</taxon>
        <taxon>Tegillarca</taxon>
    </lineage>
</organism>
<comment type="caution">
    <text evidence="5">The sequence shown here is derived from an EMBL/GenBank/DDBJ whole genome shotgun (WGS) entry which is preliminary data.</text>
</comment>
<keyword evidence="3" id="KW-0175">Coiled coil</keyword>
<dbReference type="SMART" id="SM00307">
    <property type="entry name" value="ILWEQ"/>
    <property type="match status" value="1"/>
</dbReference>
<keyword evidence="2" id="KW-0963">Cytoplasm</keyword>
<proteinExistence type="predicted"/>
<protein>
    <recommendedName>
        <fullName evidence="4">I/LWEQ domain-containing protein</fullName>
    </recommendedName>
</protein>
<dbReference type="InterPro" id="IPR002558">
    <property type="entry name" value="ILWEQ_dom"/>
</dbReference>
<dbReference type="PANTHER" id="PTHR19981:SF1">
    <property type="entry name" value="RHEA, ISOFORM B"/>
    <property type="match status" value="1"/>
</dbReference>
<evidence type="ECO:0000313" key="6">
    <source>
        <dbReference type="Proteomes" id="UP001217089"/>
    </source>
</evidence>
<keyword evidence="6" id="KW-1185">Reference proteome</keyword>
<dbReference type="PROSITE" id="PS50945">
    <property type="entry name" value="I_LWEQ"/>
    <property type="match status" value="1"/>
</dbReference>
<dbReference type="InterPro" id="IPR035964">
    <property type="entry name" value="I/LWEQ_dom_sf"/>
</dbReference>
<evidence type="ECO:0000256" key="1">
    <source>
        <dbReference type="ARBA" id="ARBA00004496"/>
    </source>
</evidence>
<dbReference type="PANTHER" id="PTHR19981">
    <property type="entry name" value="TALIN"/>
    <property type="match status" value="1"/>
</dbReference>
<accession>A0ABQ9F769</accession>
<dbReference type="SUPFAM" id="SSF109885">
    <property type="entry name" value="I/LWEQ domain"/>
    <property type="match status" value="1"/>
</dbReference>
<dbReference type="Gene3D" id="1.20.1410.10">
    <property type="entry name" value="I/LWEQ domain"/>
    <property type="match status" value="1"/>
</dbReference>
<evidence type="ECO:0000259" key="4">
    <source>
        <dbReference type="PROSITE" id="PS50945"/>
    </source>
</evidence>
<reference evidence="5 6" key="1">
    <citation type="submission" date="2022-12" db="EMBL/GenBank/DDBJ databases">
        <title>Chromosome-level genome of Tegillarca granosa.</title>
        <authorList>
            <person name="Kim J."/>
        </authorList>
    </citation>
    <scope>NUCLEOTIDE SEQUENCE [LARGE SCALE GENOMIC DNA]</scope>
    <source>
        <strain evidence="5">Teg-2019</strain>
        <tissue evidence="5">Adductor muscle</tissue>
    </source>
</reference>
<feature type="domain" description="I/LWEQ" evidence="4">
    <location>
        <begin position="1"/>
        <end position="119"/>
    </location>
</feature>
<evidence type="ECO:0000313" key="5">
    <source>
        <dbReference type="EMBL" id="KAJ8313220.1"/>
    </source>
</evidence>
<dbReference type="Proteomes" id="UP001217089">
    <property type="component" value="Unassembled WGS sequence"/>
</dbReference>
<sequence length="119" mass="12841">MDDDGQWSEGLISAARMVAAATHSLCEAANAMVQGHASEEKLVAAAKEVAGSTAALLVACKVKADPGSVAMHRLQELQAQEEILRKEKELEKARLNLAKIRKGRYKEKPEDCDDSSSSF</sequence>
<name>A0ABQ9F769_TEGGR</name>
<feature type="coiled-coil region" evidence="3">
    <location>
        <begin position="74"/>
        <end position="103"/>
    </location>
</feature>
<gene>
    <name evidence="5" type="ORF">KUTeg_009228</name>
</gene>